<organism evidence="2 3">
    <name type="scientific">Anatilimnocola aggregata</name>
    <dbReference type="NCBI Taxonomy" id="2528021"/>
    <lineage>
        <taxon>Bacteria</taxon>
        <taxon>Pseudomonadati</taxon>
        <taxon>Planctomycetota</taxon>
        <taxon>Planctomycetia</taxon>
        <taxon>Pirellulales</taxon>
        <taxon>Pirellulaceae</taxon>
        <taxon>Anatilimnocola</taxon>
    </lineage>
</organism>
<proteinExistence type="predicted"/>
<dbReference type="KEGG" id="aagg:ETAA8_49720"/>
<accession>A0A517YI11</accession>
<evidence type="ECO:0000313" key="3">
    <source>
        <dbReference type="Proteomes" id="UP000315017"/>
    </source>
</evidence>
<keyword evidence="1" id="KW-0472">Membrane</keyword>
<dbReference type="Proteomes" id="UP000315017">
    <property type="component" value="Chromosome"/>
</dbReference>
<evidence type="ECO:0000313" key="2">
    <source>
        <dbReference type="EMBL" id="QDU29856.1"/>
    </source>
</evidence>
<keyword evidence="3" id="KW-1185">Reference proteome</keyword>
<feature type="transmembrane region" description="Helical" evidence="1">
    <location>
        <begin position="20"/>
        <end position="41"/>
    </location>
</feature>
<sequence>MRTNHSQTKPARRGFTLVELAAAGVVLVACLALFAQILFLVGKQERAAEARQVALRTAANRLETLLAKNWDELTVTEPTAEAASAEVLALIPSATMSVQVSLATEPVDQPPAKQIRVEVSWTDSAGAFVQPVGLSAWKHQPRPEANE</sequence>
<keyword evidence="1" id="KW-0812">Transmembrane</keyword>
<evidence type="ECO:0008006" key="4">
    <source>
        <dbReference type="Google" id="ProtNLM"/>
    </source>
</evidence>
<dbReference type="AlphaFoldDB" id="A0A517YI11"/>
<protein>
    <recommendedName>
        <fullName evidence="4">Prepilin-type N-terminal cleavage/methylation domain-containing protein</fullName>
    </recommendedName>
</protein>
<name>A0A517YI11_9BACT</name>
<evidence type="ECO:0000256" key="1">
    <source>
        <dbReference type="SAM" id="Phobius"/>
    </source>
</evidence>
<dbReference type="EMBL" id="CP036274">
    <property type="protein sequence ID" value="QDU29856.1"/>
    <property type="molecule type" value="Genomic_DNA"/>
</dbReference>
<gene>
    <name evidence="2" type="ORF">ETAA8_49720</name>
</gene>
<keyword evidence="1" id="KW-1133">Transmembrane helix</keyword>
<reference evidence="2 3" key="1">
    <citation type="submission" date="2019-02" db="EMBL/GenBank/DDBJ databases">
        <title>Deep-cultivation of Planctomycetes and their phenomic and genomic characterization uncovers novel biology.</title>
        <authorList>
            <person name="Wiegand S."/>
            <person name="Jogler M."/>
            <person name="Boedeker C."/>
            <person name="Pinto D."/>
            <person name="Vollmers J."/>
            <person name="Rivas-Marin E."/>
            <person name="Kohn T."/>
            <person name="Peeters S.H."/>
            <person name="Heuer A."/>
            <person name="Rast P."/>
            <person name="Oberbeckmann S."/>
            <person name="Bunk B."/>
            <person name="Jeske O."/>
            <person name="Meyerdierks A."/>
            <person name="Storesund J.E."/>
            <person name="Kallscheuer N."/>
            <person name="Luecker S."/>
            <person name="Lage O.M."/>
            <person name="Pohl T."/>
            <person name="Merkel B.J."/>
            <person name="Hornburger P."/>
            <person name="Mueller R.-W."/>
            <person name="Bruemmer F."/>
            <person name="Labrenz M."/>
            <person name="Spormann A.M."/>
            <person name="Op den Camp H."/>
            <person name="Overmann J."/>
            <person name="Amann R."/>
            <person name="Jetten M.S.M."/>
            <person name="Mascher T."/>
            <person name="Medema M.H."/>
            <person name="Devos D.P."/>
            <person name="Kaster A.-K."/>
            <person name="Ovreas L."/>
            <person name="Rohde M."/>
            <person name="Galperin M.Y."/>
            <person name="Jogler C."/>
        </authorList>
    </citation>
    <scope>NUCLEOTIDE SEQUENCE [LARGE SCALE GENOMIC DNA]</scope>
    <source>
        <strain evidence="2 3">ETA_A8</strain>
    </source>
</reference>
<dbReference type="PROSITE" id="PS51257">
    <property type="entry name" value="PROKAR_LIPOPROTEIN"/>
    <property type="match status" value="1"/>
</dbReference>